<protein>
    <recommendedName>
        <fullName evidence="3">DUF1963 domain-containing protein</fullName>
    </recommendedName>
</protein>
<comment type="caution">
    <text evidence="1">The sequence shown here is derived from an EMBL/GenBank/DDBJ whole genome shotgun (WGS) entry which is preliminary data.</text>
</comment>
<name>A0A7W9SNW4_ARMRO</name>
<dbReference type="Proteomes" id="UP000520814">
    <property type="component" value="Unassembled WGS sequence"/>
</dbReference>
<dbReference type="SUPFAM" id="SSF103032">
    <property type="entry name" value="Hypothetical protein YwqG"/>
    <property type="match status" value="1"/>
</dbReference>
<accession>A0A7W9SNW4</accession>
<keyword evidence="2" id="KW-1185">Reference proteome</keyword>
<dbReference type="PANTHER" id="PTHR36436:SF6">
    <property type="entry name" value="SLL5081 PROTEIN"/>
    <property type="match status" value="1"/>
</dbReference>
<organism evidence="1 2">
    <name type="scientific">Armatimonas rosea</name>
    <dbReference type="NCBI Taxonomy" id="685828"/>
    <lineage>
        <taxon>Bacteria</taxon>
        <taxon>Bacillati</taxon>
        <taxon>Armatimonadota</taxon>
        <taxon>Armatimonadia</taxon>
        <taxon>Armatimonadales</taxon>
        <taxon>Armatimonadaceae</taxon>
        <taxon>Armatimonas</taxon>
    </lineage>
</organism>
<evidence type="ECO:0008006" key="3">
    <source>
        <dbReference type="Google" id="ProtNLM"/>
    </source>
</evidence>
<dbReference type="InterPro" id="IPR035948">
    <property type="entry name" value="YwqG-like_sf"/>
</dbReference>
<evidence type="ECO:0000313" key="2">
    <source>
        <dbReference type="Proteomes" id="UP000520814"/>
    </source>
</evidence>
<dbReference type="Gene3D" id="2.30.320.10">
    <property type="entry name" value="YwqG-like"/>
    <property type="match status" value="1"/>
</dbReference>
<reference evidence="1 2" key="1">
    <citation type="submission" date="2020-08" db="EMBL/GenBank/DDBJ databases">
        <title>Genomic Encyclopedia of Type Strains, Phase IV (KMG-IV): sequencing the most valuable type-strain genomes for metagenomic binning, comparative biology and taxonomic classification.</title>
        <authorList>
            <person name="Goeker M."/>
        </authorList>
    </citation>
    <scope>NUCLEOTIDE SEQUENCE [LARGE SCALE GENOMIC DNA]</scope>
    <source>
        <strain evidence="1 2">DSM 23562</strain>
    </source>
</reference>
<dbReference type="AlphaFoldDB" id="A0A7W9SNW4"/>
<dbReference type="EMBL" id="JACHGW010000002">
    <property type="protein sequence ID" value="MBB6050061.1"/>
    <property type="molecule type" value="Genomic_DNA"/>
</dbReference>
<dbReference type="Pfam" id="PF09234">
    <property type="entry name" value="DUF1963"/>
    <property type="match status" value="1"/>
</dbReference>
<evidence type="ECO:0000313" key="1">
    <source>
        <dbReference type="EMBL" id="MBB6050061.1"/>
    </source>
</evidence>
<dbReference type="PANTHER" id="PTHR36436">
    <property type="entry name" value="SLL5081 PROTEIN"/>
    <property type="match status" value="1"/>
</dbReference>
<dbReference type="RefSeq" id="WP_184194289.1">
    <property type="nucleotide sequence ID" value="NZ_JACHGW010000002.1"/>
</dbReference>
<dbReference type="InterPro" id="IPR015315">
    <property type="entry name" value="DUF1963"/>
</dbReference>
<proteinExistence type="predicted"/>
<gene>
    <name evidence="1" type="ORF">HNQ39_001852</name>
</gene>
<sequence length="274" mass="30986">MAQVTKEMLRERFVEAGLQAFWPQIERVVRPAIQVHSSPCSDDSLAIGASKRGGAPDLPVDFVWPERGGEPCDFFCQINLEATASFDVEGLLPKAGLLSFFISKDQVVEGELNGDPVFFFASEVPLTRQSNERVEELMKYSEVMRYEFDYTWSFPNNSAKLNFLGRGTEAKDLFVGVSWEVGGGDCLLGHPDDYQWDQEPTCELTYRGVTWQTRSDSPEAWASLYAEVEQIAFDNWLCLFDTSDDFGVFSLSYCIRRDDLARQDFSKTILIAVN</sequence>